<feature type="non-terminal residue" evidence="2">
    <location>
        <position position="501"/>
    </location>
</feature>
<organism evidence="2">
    <name type="scientific">Magnaporthiopsis poae (strain ATCC 64411 / 73-15)</name>
    <name type="common">Kentucky bluegrass fungus</name>
    <name type="synonym">Magnaporthe poae</name>
    <dbReference type="NCBI Taxonomy" id="644358"/>
    <lineage>
        <taxon>Eukaryota</taxon>
        <taxon>Fungi</taxon>
        <taxon>Dikarya</taxon>
        <taxon>Ascomycota</taxon>
        <taxon>Pezizomycotina</taxon>
        <taxon>Sordariomycetes</taxon>
        <taxon>Sordariomycetidae</taxon>
        <taxon>Magnaporthales</taxon>
        <taxon>Magnaporthaceae</taxon>
        <taxon>Magnaporthiopsis</taxon>
    </lineage>
</organism>
<accession>A0A0H2U4P5</accession>
<dbReference type="VEuPathDB" id="FungiDB:MAPG_07897"/>
<proteinExistence type="predicted"/>
<name>A0A0H2U4P5_MAGP6</name>
<feature type="compositionally biased region" description="Pro residues" evidence="1">
    <location>
        <begin position="329"/>
        <end position="341"/>
    </location>
</feature>
<feature type="region of interest" description="Disordered" evidence="1">
    <location>
        <begin position="316"/>
        <end position="458"/>
    </location>
</feature>
<reference evidence="2" key="2">
    <citation type="submission" date="2011-03" db="EMBL/GenBank/DDBJ databases">
        <title>Annotation of Magnaporthe poae ATCC 64411.</title>
        <authorList>
            <person name="Ma L.-J."/>
            <person name="Dead R."/>
            <person name="Young S.K."/>
            <person name="Zeng Q."/>
            <person name="Gargeya S."/>
            <person name="Fitzgerald M."/>
            <person name="Haas B."/>
            <person name="Abouelleil A."/>
            <person name="Alvarado L."/>
            <person name="Arachchi H.M."/>
            <person name="Berlin A."/>
            <person name="Brown A."/>
            <person name="Chapman S.B."/>
            <person name="Chen Z."/>
            <person name="Dunbar C."/>
            <person name="Freedman E."/>
            <person name="Gearin G."/>
            <person name="Gellesch M."/>
            <person name="Goldberg J."/>
            <person name="Griggs A."/>
            <person name="Gujja S."/>
            <person name="Heiman D."/>
            <person name="Howarth C."/>
            <person name="Larson L."/>
            <person name="Lui A."/>
            <person name="MacDonald P.J.P."/>
            <person name="Mehta T."/>
            <person name="Montmayeur A."/>
            <person name="Murphy C."/>
            <person name="Neiman D."/>
            <person name="Pearson M."/>
            <person name="Priest M."/>
            <person name="Roberts A."/>
            <person name="Saif S."/>
            <person name="Shea T."/>
            <person name="Shenoy N."/>
            <person name="Sisk P."/>
            <person name="Stolte C."/>
            <person name="Sykes S."/>
            <person name="Yandava C."/>
            <person name="Wortman J."/>
            <person name="Nusbaum C."/>
            <person name="Birren B."/>
        </authorList>
    </citation>
    <scope>NUCLEOTIDE SEQUENCE</scope>
    <source>
        <strain evidence="2">ATCC 64411</strain>
    </source>
</reference>
<feature type="compositionally biased region" description="Low complexity" evidence="1">
    <location>
        <begin position="367"/>
        <end position="415"/>
    </location>
</feature>
<evidence type="ECO:0000313" key="2">
    <source>
        <dbReference type="EMBL" id="KLU88916.1"/>
    </source>
</evidence>
<dbReference type="EMBL" id="GL876972">
    <property type="protein sequence ID" value="KLU88916.1"/>
    <property type="molecule type" value="Genomic_DNA"/>
</dbReference>
<feature type="compositionally biased region" description="Low complexity" evidence="1">
    <location>
        <begin position="443"/>
        <end position="455"/>
    </location>
</feature>
<gene>
    <name evidence="2" type="ORF">MAPG_07897</name>
</gene>
<reference evidence="2" key="1">
    <citation type="submission" date="2010-05" db="EMBL/GenBank/DDBJ databases">
        <title>The Genome Sequence of Magnaporthe poae strain ATCC 64411.</title>
        <authorList>
            <consortium name="The Broad Institute Genome Sequencing Platform"/>
            <consortium name="Broad Institute Genome Sequencing Center for Infectious Disease"/>
            <person name="Ma L.-J."/>
            <person name="Dead R."/>
            <person name="Young S."/>
            <person name="Zeng Q."/>
            <person name="Koehrsen M."/>
            <person name="Alvarado L."/>
            <person name="Berlin A."/>
            <person name="Chapman S.B."/>
            <person name="Chen Z."/>
            <person name="Freedman E."/>
            <person name="Gellesch M."/>
            <person name="Goldberg J."/>
            <person name="Griggs A."/>
            <person name="Gujja S."/>
            <person name="Heilman E.R."/>
            <person name="Heiman D."/>
            <person name="Hepburn T."/>
            <person name="Howarth C."/>
            <person name="Jen D."/>
            <person name="Larson L."/>
            <person name="Mehta T."/>
            <person name="Neiman D."/>
            <person name="Pearson M."/>
            <person name="Roberts A."/>
            <person name="Saif S."/>
            <person name="Shea T."/>
            <person name="Shenoy N."/>
            <person name="Sisk P."/>
            <person name="Stolte C."/>
            <person name="Sykes S."/>
            <person name="Walk T."/>
            <person name="White J."/>
            <person name="Yandava C."/>
            <person name="Haas B."/>
            <person name="Nusbaum C."/>
            <person name="Birren B."/>
        </authorList>
    </citation>
    <scope>NUCLEOTIDE SEQUENCE</scope>
    <source>
        <strain evidence="2">ATCC 64411</strain>
    </source>
</reference>
<sequence length="501" mass="54763">MDAPGMNRGNTSVARIAEADGLARALYRRARLAGPDFSDIATVVRGLHTVLKHLRVEAEDPDSLLNTTQQEHSVYARQLGPIVEDCEFTLKQLDTILEKYGGSSADTPSADGPPRDGYIAGTTESREKDMIALIRTKLANQKTNIDIFLDTVQLHNPATARTFVDNPQSQQLDAIKDKVDAIAVRLARRRVATGGPHGPGGDAQEEELWQQFCEELSREGFSSDVLMRNKEVLRAYIREMDSNGLLDNDSPPSVRGLLLDQRQQQQPSVHVRQPSPLSRGPPMTVTPASYPHTPEGDLSPKEVVYPANMNEKFLPSVKLDRSPPDYSSAPPPLSHPNPASPRSPQDPEGPEGPPSPSRSGTNPFRAQGQQQHHGQQQPPQTYNPHVSHPQTQSQPSPHAQAQHSPPQPQVAASQTTSPQLLHPPVLYEQQSSGLSALERRSSVSDCTDSGSESSSAQNQLAIISTRDLMQLDHREAERLASHMATMRLSTNLPPPKYVSPG</sequence>
<dbReference type="AlphaFoldDB" id="A0A0H2U4P5"/>
<feature type="region of interest" description="Disordered" evidence="1">
    <location>
        <begin position="261"/>
        <end position="301"/>
    </location>
</feature>
<evidence type="ECO:0000256" key="1">
    <source>
        <dbReference type="SAM" id="MobiDB-lite"/>
    </source>
</evidence>
<dbReference type="OrthoDB" id="5226662at2759"/>
<protein>
    <submittedName>
        <fullName evidence="2">Uncharacterized protein</fullName>
    </submittedName>
</protein>